<comment type="caution">
    <text evidence="1">The sequence shown here is derived from an EMBL/GenBank/DDBJ whole genome shotgun (WGS) entry which is preliminary data.</text>
</comment>
<dbReference type="AlphaFoldDB" id="A0AAV4WJ98"/>
<proteinExistence type="predicted"/>
<keyword evidence="2" id="KW-1185">Reference proteome</keyword>
<dbReference type="EMBL" id="BPLR01016149">
    <property type="protein sequence ID" value="GIY81633.1"/>
    <property type="molecule type" value="Genomic_DNA"/>
</dbReference>
<evidence type="ECO:0000313" key="1">
    <source>
        <dbReference type="EMBL" id="GIY81633.1"/>
    </source>
</evidence>
<sequence length="136" mass="15666">MNLFHGCFLDHKGFHIILIEATSIIALQVECRITCEEINPLSFCGPIDLLVNPDQKLPPMRPDFMQLAKSNTGFRIGLYIEIGVIKIYIPFKRYCDRSFSRGLTLYYEVLKNLRVTLKLSCTFNYLNELAQLADVM</sequence>
<gene>
    <name evidence="1" type="ORF">CEXT_243041</name>
</gene>
<evidence type="ECO:0000313" key="2">
    <source>
        <dbReference type="Proteomes" id="UP001054945"/>
    </source>
</evidence>
<accession>A0AAV4WJ98</accession>
<organism evidence="1 2">
    <name type="scientific">Caerostris extrusa</name>
    <name type="common">Bark spider</name>
    <name type="synonym">Caerostris bankana</name>
    <dbReference type="NCBI Taxonomy" id="172846"/>
    <lineage>
        <taxon>Eukaryota</taxon>
        <taxon>Metazoa</taxon>
        <taxon>Ecdysozoa</taxon>
        <taxon>Arthropoda</taxon>
        <taxon>Chelicerata</taxon>
        <taxon>Arachnida</taxon>
        <taxon>Araneae</taxon>
        <taxon>Araneomorphae</taxon>
        <taxon>Entelegynae</taxon>
        <taxon>Araneoidea</taxon>
        <taxon>Araneidae</taxon>
        <taxon>Caerostris</taxon>
    </lineage>
</organism>
<dbReference type="Proteomes" id="UP001054945">
    <property type="component" value="Unassembled WGS sequence"/>
</dbReference>
<reference evidence="1 2" key="1">
    <citation type="submission" date="2021-06" db="EMBL/GenBank/DDBJ databases">
        <title>Caerostris extrusa draft genome.</title>
        <authorList>
            <person name="Kono N."/>
            <person name="Arakawa K."/>
        </authorList>
    </citation>
    <scope>NUCLEOTIDE SEQUENCE [LARGE SCALE GENOMIC DNA]</scope>
</reference>
<protein>
    <submittedName>
        <fullName evidence="1">Uncharacterized protein</fullName>
    </submittedName>
</protein>
<name>A0AAV4WJ98_CAEEX</name>